<reference evidence="2 3" key="1">
    <citation type="submission" date="2016-10" db="EMBL/GenBank/DDBJ databases">
        <authorList>
            <person name="de Groot N.N."/>
        </authorList>
    </citation>
    <scope>NUCLEOTIDE SEQUENCE [LARGE SCALE GENOMIC DNA]</scope>
    <source>
        <strain evidence="2 3">DSM 527</strain>
    </source>
</reference>
<protein>
    <submittedName>
        <fullName evidence="2">Uncharacterized protein</fullName>
    </submittedName>
</protein>
<proteinExistence type="predicted"/>
<gene>
    <name evidence="2" type="ORF">SAMN04488121_10881</name>
</gene>
<keyword evidence="1" id="KW-0812">Transmembrane</keyword>
<dbReference type="Proteomes" id="UP000199045">
    <property type="component" value="Unassembled WGS sequence"/>
</dbReference>
<organism evidence="2 3">
    <name type="scientific">Chitinophaga filiformis</name>
    <name type="common">Myxococcus filiformis</name>
    <name type="synonym">Flexibacter filiformis</name>
    <dbReference type="NCBI Taxonomy" id="104663"/>
    <lineage>
        <taxon>Bacteria</taxon>
        <taxon>Pseudomonadati</taxon>
        <taxon>Bacteroidota</taxon>
        <taxon>Chitinophagia</taxon>
        <taxon>Chitinophagales</taxon>
        <taxon>Chitinophagaceae</taxon>
        <taxon>Chitinophaga</taxon>
    </lineage>
</organism>
<evidence type="ECO:0000313" key="3">
    <source>
        <dbReference type="Proteomes" id="UP000199045"/>
    </source>
</evidence>
<evidence type="ECO:0000256" key="1">
    <source>
        <dbReference type="SAM" id="Phobius"/>
    </source>
</evidence>
<evidence type="ECO:0000313" key="2">
    <source>
        <dbReference type="EMBL" id="SDH02303.1"/>
    </source>
</evidence>
<dbReference type="AlphaFoldDB" id="A0A1G7Z0S1"/>
<name>A0A1G7Z0S1_CHIFI</name>
<accession>A0A1G7Z0S1</accession>
<dbReference type="EMBL" id="FNBN01000008">
    <property type="protein sequence ID" value="SDH02303.1"/>
    <property type="molecule type" value="Genomic_DNA"/>
</dbReference>
<keyword evidence="1" id="KW-0472">Membrane</keyword>
<feature type="transmembrane region" description="Helical" evidence="1">
    <location>
        <begin position="20"/>
        <end position="37"/>
    </location>
</feature>
<keyword evidence="1" id="KW-1133">Transmembrane helix</keyword>
<sequence length="38" mass="4448">MPVKKKYTPGISKAFHQTMLLIFVALTLIMLFVKIMFF</sequence>